<dbReference type="Proteomes" id="UP000639338">
    <property type="component" value="Unassembled WGS sequence"/>
</dbReference>
<protein>
    <recommendedName>
        <fullName evidence="4">Venom protein</fullName>
    </recommendedName>
</protein>
<evidence type="ECO:0000313" key="2">
    <source>
        <dbReference type="EMBL" id="KAF7992361.1"/>
    </source>
</evidence>
<dbReference type="AlphaFoldDB" id="A0A834XUC2"/>
<reference evidence="2 3" key="1">
    <citation type="submission" date="2020-08" db="EMBL/GenBank/DDBJ databases">
        <title>Aphidius gifuensis genome sequencing and assembly.</title>
        <authorList>
            <person name="Du Z."/>
        </authorList>
    </citation>
    <scope>NUCLEOTIDE SEQUENCE [LARGE SCALE GENOMIC DNA]</scope>
    <source>
        <strain evidence="2">YNYX2018</strain>
        <tissue evidence="2">Adults</tissue>
    </source>
</reference>
<feature type="signal peptide" evidence="1">
    <location>
        <begin position="1"/>
        <end position="15"/>
    </location>
</feature>
<organism evidence="2 3">
    <name type="scientific">Aphidius gifuensis</name>
    <name type="common">Parasitoid wasp</name>
    <dbReference type="NCBI Taxonomy" id="684658"/>
    <lineage>
        <taxon>Eukaryota</taxon>
        <taxon>Metazoa</taxon>
        <taxon>Ecdysozoa</taxon>
        <taxon>Arthropoda</taxon>
        <taxon>Hexapoda</taxon>
        <taxon>Insecta</taxon>
        <taxon>Pterygota</taxon>
        <taxon>Neoptera</taxon>
        <taxon>Endopterygota</taxon>
        <taxon>Hymenoptera</taxon>
        <taxon>Apocrita</taxon>
        <taxon>Ichneumonoidea</taxon>
        <taxon>Braconidae</taxon>
        <taxon>Aphidiinae</taxon>
        <taxon>Aphidius</taxon>
    </lineage>
</organism>
<keyword evidence="3" id="KW-1185">Reference proteome</keyword>
<feature type="chain" id="PRO_5032966243" description="Venom protein" evidence="1">
    <location>
        <begin position="16"/>
        <end position="396"/>
    </location>
</feature>
<comment type="caution">
    <text evidence="2">The sequence shown here is derived from an EMBL/GenBank/DDBJ whole genome shotgun (WGS) entry which is preliminary data.</text>
</comment>
<evidence type="ECO:0000313" key="3">
    <source>
        <dbReference type="Proteomes" id="UP000639338"/>
    </source>
</evidence>
<accession>A0A834XUC2</accession>
<proteinExistence type="predicted"/>
<sequence length="396" mass="45950">MWRIVIFLFVKFSLGASNKDDSLKCINFDIKHIIDFTSSINLTNDYPNFAHESSNGVEPDLPLFGSLATDWSRLIQLHNKLPENSRLQGNLIKLYRLLAVAYLEAQHSMVKLNNFTSNIGNNIIMKKNNAYNTNQNSKSLNRKSVKETNDNKNNLATQPSDNFHDNKIIQVSDCHSISEEPLRLNLSLEIDKGKINNVVFNLTDKKQFDNKNKLTNNSVIYQEPNNKIELDKILEYLKKEVLKNLTTTLNLNEKNNQYSYQGNQVYESKKNKKSTDSVLLNESTTINNFSSRYEQTTSSAYQEKNLPIINNEEKLKTNNKTDLNIHRKIYTAKAKILNEKNDKMSRKHKEIIDHQSSVSTLNKINDKEINILQRLVKNDLNNHYYYDYYKKINSTL</sequence>
<gene>
    <name evidence="2" type="ORF">HCN44_001686</name>
</gene>
<dbReference type="EMBL" id="JACMRX010000003">
    <property type="protein sequence ID" value="KAF7992361.1"/>
    <property type="molecule type" value="Genomic_DNA"/>
</dbReference>
<name>A0A834XUC2_APHGI</name>
<evidence type="ECO:0008006" key="4">
    <source>
        <dbReference type="Google" id="ProtNLM"/>
    </source>
</evidence>
<evidence type="ECO:0000256" key="1">
    <source>
        <dbReference type="SAM" id="SignalP"/>
    </source>
</evidence>
<keyword evidence="1" id="KW-0732">Signal</keyword>